<evidence type="ECO:0000256" key="3">
    <source>
        <dbReference type="SAM" id="MobiDB-lite"/>
    </source>
</evidence>
<accession>A0A6F9DN47</accession>
<dbReference type="PANTHER" id="PTHR48051:SF1">
    <property type="entry name" value="RAS SUPPRESSOR PROTEIN 1"/>
    <property type="match status" value="1"/>
</dbReference>
<dbReference type="CDD" id="cd01670">
    <property type="entry name" value="Death"/>
    <property type="match status" value="1"/>
</dbReference>
<dbReference type="InterPro" id="IPR000906">
    <property type="entry name" value="ZU5_dom"/>
</dbReference>
<dbReference type="SMART" id="SM00369">
    <property type="entry name" value="LRR_TYP"/>
    <property type="match status" value="3"/>
</dbReference>
<organism evidence="6">
    <name type="scientific">Phallusia mammillata</name>
    <dbReference type="NCBI Taxonomy" id="59560"/>
    <lineage>
        <taxon>Eukaryota</taxon>
        <taxon>Metazoa</taxon>
        <taxon>Chordata</taxon>
        <taxon>Tunicata</taxon>
        <taxon>Ascidiacea</taxon>
        <taxon>Phlebobranchia</taxon>
        <taxon>Ascidiidae</taxon>
        <taxon>Phallusia</taxon>
    </lineage>
</organism>
<gene>
    <name evidence="6" type="primary">Pidd1</name>
</gene>
<dbReference type="Pfam" id="PF00531">
    <property type="entry name" value="Death"/>
    <property type="match status" value="1"/>
</dbReference>
<evidence type="ECO:0000256" key="2">
    <source>
        <dbReference type="ARBA" id="ARBA00022737"/>
    </source>
</evidence>
<keyword evidence="1" id="KW-0433">Leucine-rich repeat</keyword>
<dbReference type="InterPro" id="IPR050216">
    <property type="entry name" value="LRR_domain-containing"/>
</dbReference>
<dbReference type="InterPro" id="IPR003591">
    <property type="entry name" value="Leu-rich_rpt_typical-subtyp"/>
</dbReference>
<dbReference type="InterPro" id="IPR000488">
    <property type="entry name" value="Death_dom"/>
</dbReference>
<proteinExistence type="evidence at transcript level"/>
<dbReference type="GO" id="GO:0007165">
    <property type="term" value="P:signal transduction"/>
    <property type="evidence" value="ECO:0007669"/>
    <property type="project" value="InterPro"/>
</dbReference>
<dbReference type="Pfam" id="PF13855">
    <property type="entry name" value="LRR_8"/>
    <property type="match status" value="1"/>
</dbReference>
<dbReference type="SUPFAM" id="SSF52058">
    <property type="entry name" value="L domain-like"/>
    <property type="match status" value="1"/>
</dbReference>
<dbReference type="SMART" id="SM00005">
    <property type="entry name" value="DEATH"/>
    <property type="match status" value="1"/>
</dbReference>
<reference evidence="6" key="1">
    <citation type="submission" date="2020-04" db="EMBL/GenBank/DDBJ databases">
        <authorList>
            <person name="Neveu A P."/>
        </authorList>
    </citation>
    <scope>NUCLEOTIDE SEQUENCE</scope>
    <source>
        <tissue evidence="6">Whole embryo</tissue>
    </source>
</reference>
<dbReference type="PANTHER" id="PTHR48051">
    <property type="match status" value="1"/>
</dbReference>
<dbReference type="PROSITE" id="PS51450">
    <property type="entry name" value="LRR"/>
    <property type="match status" value="1"/>
</dbReference>
<feature type="domain" description="ZU5" evidence="5">
    <location>
        <begin position="307"/>
        <end position="412"/>
    </location>
</feature>
<dbReference type="Gene3D" id="1.10.533.10">
    <property type="entry name" value="Death Domain, Fas"/>
    <property type="match status" value="1"/>
</dbReference>
<name>A0A6F9DN47_9ASCI</name>
<dbReference type="SUPFAM" id="SSF47986">
    <property type="entry name" value="DEATH domain"/>
    <property type="match status" value="1"/>
</dbReference>
<dbReference type="InterPro" id="IPR011029">
    <property type="entry name" value="DEATH-like_dom_sf"/>
</dbReference>
<dbReference type="PROSITE" id="PS51145">
    <property type="entry name" value="ZU5"/>
    <property type="match status" value="1"/>
</dbReference>
<dbReference type="Gene3D" id="2.60.220.30">
    <property type="match status" value="2"/>
</dbReference>
<feature type="region of interest" description="Disordered" evidence="3">
    <location>
        <begin position="733"/>
        <end position="768"/>
    </location>
</feature>
<dbReference type="InterPro" id="IPR032675">
    <property type="entry name" value="LRR_dom_sf"/>
</dbReference>
<dbReference type="EMBL" id="LR788992">
    <property type="protein sequence ID" value="CAB3264854.1"/>
    <property type="molecule type" value="mRNA"/>
</dbReference>
<dbReference type="PROSITE" id="PS50017">
    <property type="entry name" value="DEATH_DOMAIN"/>
    <property type="match status" value="1"/>
</dbReference>
<sequence>MTTESKRLKQILQNAQTSNHLNLNIDEEASVCRKLFLDFVKFVQKSADLVFPSIFLLEIPTDQYSVKEEDFLCHLFHLSSLKVCILKGGRRKSGVPSRGGLVSLPDNFGRLKSITSLDLSFNKFSSVPCCIGELTNLVDLKIDFNSLETAEFPFKNLTALKSISATNNKVQYVSEKIHLLPELQCLNLASNKLTQLPSTLCYCEKLTHLNVSKNCLKCLPNTLFKSKSLVHLSAAHNDIDQLDFDHDDDIALQCLDLQYNFIQLSEDSKLPSCILLQGNVPRPNGTTSPGSQIEDDYDVPKHFLDFDTVSVKVQHHCGGRYTLPSGVQITFPKGCLTADTELFCKLITDDASGFDLDVTDQLLSSILDMRPNGLEFKKPVRIELPFSYSGFDHQKRHITMRAMSHCLDGSSTCEDLNSELITQGGISKVVGYTSHFSLFGAISKLIEDSIEVKKDRSCSLISSANPQHKIKFEENSVQCDTTVTMQVLSVDQNIVHEVTETTDSFASDILLVDVLPETTVFDKPVTVHLGLPYQLIGKSFDRSKLRLMKCSDGSETWNDITSTVDLIFSTLDVSFKIDTFCMFSVIWSNVNGVMRKIFQRQVSYQVQFIAMQRANLPTVVMAQCVQSKLAKQRMEQLKKEGYTGEDSYSVVHELMEGTKFKVKVFGEVQVKYYNDNDRQHMEEKVLKQQFFSQKSPDQSGFCRFCIEPTSNSKPTSTGYVSFHRIVEHECQASVRISPRRSPRGPPQRVKRTHDASGDHGNRLSRDNDVTVPIPEELEHLDDVLVTLKQLDTSLNLPDEREYIYNYDDLGSGMFNEINLRFIASKMGADWPIIGTALGFRKDAMERIKLDNPGQTDEQIFSMLRKWAILHRHEKECVETFIEALKTAERLDIADIVKRIYTDGLENFRKKQRRELSDLPGSSSES</sequence>
<evidence type="ECO:0000256" key="1">
    <source>
        <dbReference type="ARBA" id="ARBA00022614"/>
    </source>
</evidence>
<dbReference type="AlphaFoldDB" id="A0A6F9DN47"/>
<evidence type="ECO:0000259" key="4">
    <source>
        <dbReference type="PROSITE" id="PS50017"/>
    </source>
</evidence>
<evidence type="ECO:0000313" key="6">
    <source>
        <dbReference type="EMBL" id="CAB3264854.1"/>
    </source>
</evidence>
<feature type="compositionally biased region" description="Basic and acidic residues" evidence="3">
    <location>
        <begin position="752"/>
        <end position="768"/>
    </location>
</feature>
<dbReference type="Gene3D" id="3.80.10.10">
    <property type="entry name" value="Ribonuclease Inhibitor"/>
    <property type="match status" value="2"/>
</dbReference>
<dbReference type="Pfam" id="PF00791">
    <property type="entry name" value="ZU5"/>
    <property type="match status" value="1"/>
</dbReference>
<dbReference type="InterPro" id="IPR001611">
    <property type="entry name" value="Leu-rich_rpt"/>
</dbReference>
<keyword evidence="2" id="KW-0677">Repeat</keyword>
<dbReference type="GO" id="GO:0005737">
    <property type="term" value="C:cytoplasm"/>
    <property type="evidence" value="ECO:0007669"/>
    <property type="project" value="TreeGrafter"/>
</dbReference>
<protein>
    <submittedName>
        <fullName evidence="6">p53-induced death domain-containing protein 1-like</fullName>
    </submittedName>
</protein>
<feature type="domain" description="Death" evidence="4">
    <location>
        <begin position="815"/>
        <end position="900"/>
    </location>
</feature>
<evidence type="ECO:0000259" key="5">
    <source>
        <dbReference type="PROSITE" id="PS51145"/>
    </source>
</evidence>